<evidence type="ECO:0000313" key="2">
    <source>
        <dbReference type="Proteomes" id="UP000031036"/>
    </source>
</evidence>
<comment type="caution">
    <text evidence="1">The sequence shown here is derived from an EMBL/GenBank/DDBJ whole genome shotgun (WGS) entry which is preliminary data.</text>
</comment>
<gene>
    <name evidence="1" type="ORF">Tcan_01625</name>
</gene>
<dbReference type="AlphaFoldDB" id="A0A0B2VFD8"/>
<name>A0A0B2VFD8_TOXCA</name>
<accession>A0A0B2VFD8</accession>
<protein>
    <submittedName>
        <fullName evidence="1">Uncharacterized protein</fullName>
    </submittedName>
</protein>
<feature type="non-terminal residue" evidence="1">
    <location>
        <position position="126"/>
    </location>
</feature>
<organism evidence="1 2">
    <name type="scientific">Toxocara canis</name>
    <name type="common">Canine roundworm</name>
    <dbReference type="NCBI Taxonomy" id="6265"/>
    <lineage>
        <taxon>Eukaryota</taxon>
        <taxon>Metazoa</taxon>
        <taxon>Ecdysozoa</taxon>
        <taxon>Nematoda</taxon>
        <taxon>Chromadorea</taxon>
        <taxon>Rhabditida</taxon>
        <taxon>Spirurina</taxon>
        <taxon>Ascaridomorpha</taxon>
        <taxon>Ascaridoidea</taxon>
        <taxon>Toxocaridae</taxon>
        <taxon>Toxocara</taxon>
    </lineage>
</organism>
<reference evidence="1 2" key="1">
    <citation type="submission" date="2014-11" db="EMBL/GenBank/DDBJ databases">
        <title>Genetic blueprint of the zoonotic pathogen Toxocara canis.</title>
        <authorList>
            <person name="Zhu X.-Q."/>
            <person name="Korhonen P.K."/>
            <person name="Cai H."/>
            <person name="Young N.D."/>
            <person name="Nejsum P."/>
            <person name="von Samson-Himmelstjerna G."/>
            <person name="Boag P.R."/>
            <person name="Tan P."/>
            <person name="Li Q."/>
            <person name="Min J."/>
            <person name="Yang Y."/>
            <person name="Wang X."/>
            <person name="Fang X."/>
            <person name="Hall R.S."/>
            <person name="Hofmann A."/>
            <person name="Sternberg P.W."/>
            <person name="Jex A.R."/>
            <person name="Gasser R.B."/>
        </authorList>
    </citation>
    <scope>NUCLEOTIDE SEQUENCE [LARGE SCALE GENOMIC DNA]</scope>
    <source>
        <strain evidence="1">PN_DK_2014</strain>
    </source>
</reference>
<sequence length="126" mass="14842">MKHLTLVSYKLYINFRKLDRQDRQFTNSPRYHSCLHADLLFARRSPPFTYPSPRRSRPLTERFQRLRLINSTAFSTFLREEAKPLRAFCLPSAKLKSPNRYSLFSSVSSLTKLLSEVCIYPKSLPK</sequence>
<dbReference type="EMBL" id="JPKZ01001765">
    <property type="protein sequence ID" value="KHN80117.1"/>
    <property type="molecule type" value="Genomic_DNA"/>
</dbReference>
<evidence type="ECO:0000313" key="1">
    <source>
        <dbReference type="EMBL" id="KHN80117.1"/>
    </source>
</evidence>
<dbReference type="Proteomes" id="UP000031036">
    <property type="component" value="Unassembled WGS sequence"/>
</dbReference>
<proteinExistence type="predicted"/>
<keyword evidence="2" id="KW-1185">Reference proteome</keyword>